<accession>A0ABV1DE54</accession>
<feature type="signal peptide" evidence="4">
    <location>
        <begin position="1"/>
        <end position="23"/>
    </location>
</feature>
<protein>
    <submittedName>
        <fullName evidence="6">ABC transporter substrate-binding protein</fullName>
    </submittedName>
</protein>
<sequence>MKKMAKKLMCLFMALTLAGCGSGAPSGEAPADGSSTAAAGKDKEDGRVVNVSDVITLINLEVYANNNSCEFLYADLVFDPLYYGDREGNNTPCICSSYELNEDGTEAILHIIDGVKFHDGTDLNAKDVVATFEFMKRNMDTLALVSAVWPYLESAEYVDDNTVKLHLTQYFATFETALSYTWVLSDEDIEKYGDDFQSAEKVINGSGPWKYSDWVDGQYLKVTCNKDYWDKENVSNIDTLYVWYISQENAKVSGMISGEVDFASTLRPDMLPMLEGQDGIEVVGYVSDVMHYLQFDCAEDSIFSDINARKAVAYAIDRDTMLNLVGGGEAMNCMFLKSLAGYDETIEGYGYDPELAKEYLAKTAYKGEELTIYTRNDLASIDDVMAVFVENLKAVGFNVTTKLCDSAEFVTIRQDPSAYDMFFVTLGGFDGDSYSLYIIPRIVDDCHNSYYVNEDLNGLILDSYKTIDAGKREGMLKQVAETVYEECGPILAVYTPMEYCVKRQGLEGVNITKCAGPYFRYAHVDENVWKK</sequence>
<feature type="domain" description="Solute-binding protein family 5" evidence="5">
    <location>
        <begin position="92"/>
        <end position="436"/>
    </location>
</feature>
<dbReference type="InterPro" id="IPR000914">
    <property type="entry name" value="SBP_5_dom"/>
</dbReference>
<dbReference type="SUPFAM" id="SSF53850">
    <property type="entry name" value="Periplasmic binding protein-like II"/>
    <property type="match status" value="1"/>
</dbReference>
<organism evidence="6 7">
    <name type="scientific">Enterocloster hominis</name>
    <name type="common">ex Hitch et al. 2024</name>
    <dbReference type="NCBI Taxonomy" id="1917870"/>
    <lineage>
        <taxon>Bacteria</taxon>
        <taxon>Bacillati</taxon>
        <taxon>Bacillota</taxon>
        <taxon>Clostridia</taxon>
        <taxon>Lachnospirales</taxon>
        <taxon>Lachnospiraceae</taxon>
        <taxon>Enterocloster</taxon>
    </lineage>
</organism>
<dbReference type="Proteomes" id="UP001454086">
    <property type="component" value="Unassembled WGS sequence"/>
</dbReference>
<proteinExistence type="inferred from homology"/>
<feature type="chain" id="PRO_5046749701" evidence="4">
    <location>
        <begin position="24"/>
        <end position="531"/>
    </location>
</feature>
<evidence type="ECO:0000313" key="6">
    <source>
        <dbReference type="EMBL" id="MEQ2428651.1"/>
    </source>
</evidence>
<dbReference type="PANTHER" id="PTHR30290">
    <property type="entry name" value="PERIPLASMIC BINDING COMPONENT OF ABC TRANSPORTER"/>
    <property type="match status" value="1"/>
</dbReference>
<dbReference type="PANTHER" id="PTHR30290:SF9">
    <property type="entry name" value="OLIGOPEPTIDE-BINDING PROTEIN APPA"/>
    <property type="match status" value="1"/>
</dbReference>
<gene>
    <name evidence="6" type="ORF">WMQ36_27200</name>
</gene>
<dbReference type="Gene3D" id="3.10.105.10">
    <property type="entry name" value="Dipeptide-binding Protein, Domain 3"/>
    <property type="match status" value="1"/>
</dbReference>
<dbReference type="Gene3D" id="3.90.76.10">
    <property type="entry name" value="Dipeptide-binding Protein, Domain 1"/>
    <property type="match status" value="1"/>
</dbReference>
<dbReference type="InterPro" id="IPR030678">
    <property type="entry name" value="Peptide/Ni-bd"/>
</dbReference>
<comment type="caution">
    <text evidence="6">The sequence shown here is derived from an EMBL/GenBank/DDBJ whole genome shotgun (WGS) entry which is preliminary data.</text>
</comment>
<dbReference type="PIRSF" id="PIRSF002741">
    <property type="entry name" value="MppA"/>
    <property type="match status" value="1"/>
</dbReference>
<dbReference type="EMBL" id="JBBMFM010000203">
    <property type="protein sequence ID" value="MEQ2428651.1"/>
    <property type="molecule type" value="Genomic_DNA"/>
</dbReference>
<dbReference type="PROSITE" id="PS51257">
    <property type="entry name" value="PROKAR_LIPOPROTEIN"/>
    <property type="match status" value="1"/>
</dbReference>
<name>A0ABV1DE54_9FIRM</name>
<dbReference type="Pfam" id="PF00496">
    <property type="entry name" value="SBP_bac_5"/>
    <property type="match status" value="1"/>
</dbReference>
<reference evidence="6 7" key="1">
    <citation type="submission" date="2024-03" db="EMBL/GenBank/DDBJ databases">
        <title>Human intestinal bacterial collection.</title>
        <authorList>
            <person name="Pauvert C."/>
            <person name="Hitch T.C.A."/>
            <person name="Clavel T."/>
        </authorList>
    </citation>
    <scope>NUCLEOTIDE SEQUENCE [LARGE SCALE GENOMIC DNA]</scope>
    <source>
        <strain evidence="6 7">CLA-SR-H021</strain>
    </source>
</reference>
<evidence type="ECO:0000256" key="4">
    <source>
        <dbReference type="SAM" id="SignalP"/>
    </source>
</evidence>
<evidence type="ECO:0000256" key="1">
    <source>
        <dbReference type="ARBA" id="ARBA00005695"/>
    </source>
</evidence>
<keyword evidence="7" id="KW-1185">Reference proteome</keyword>
<comment type="similarity">
    <text evidence="1">Belongs to the bacterial solute-binding protein 5 family.</text>
</comment>
<evidence type="ECO:0000259" key="5">
    <source>
        <dbReference type="Pfam" id="PF00496"/>
    </source>
</evidence>
<dbReference type="InterPro" id="IPR039424">
    <property type="entry name" value="SBP_5"/>
</dbReference>
<keyword evidence="3 4" id="KW-0732">Signal</keyword>
<evidence type="ECO:0000256" key="3">
    <source>
        <dbReference type="ARBA" id="ARBA00022729"/>
    </source>
</evidence>
<evidence type="ECO:0000256" key="2">
    <source>
        <dbReference type="ARBA" id="ARBA00022448"/>
    </source>
</evidence>
<dbReference type="RefSeq" id="WP_008717179.1">
    <property type="nucleotide sequence ID" value="NZ_JBBMFM010000203.1"/>
</dbReference>
<evidence type="ECO:0000313" key="7">
    <source>
        <dbReference type="Proteomes" id="UP001454086"/>
    </source>
</evidence>
<keyword evidence="2" id="KW-0813">Transport</keyword>
<dbReference type="Gene3D" id="3.40.190.10">
    <property type="entry name" value="Periplasmic binding protein-like II"/>
    <property type="match status" value="1"/>
</dbReference>
<dbReference type="CDD" id="cd00995">
    <property type="entry name" value="PBP2_NikA_DppA_OppA_like"/>
    <property type="match status" value="1"/>
</dbReference>